<keyword evidence="2" id="KW-1185">Reference proteome</keyword>
<dbReference type="Proteomes" id="UP000308600">
    <property type="component" value="Unassembled WGS sequence"/>
</dbReference>
<sequence>MGPDVLSELSKPKRSTWVEQQSQSGAFGGVGAGLEAVAAGGLHSVFIDEKGSAWTCGVNDDAALGRVTKDVPDPDKPGFFLDVDELTSYPHPLPSLIDENFRTVQVVAGDSICAALSAEGELRVWGSFRGDEGSLGFASGLKHQFKPTPILELPHKPGDVEKVSSIAAGANHVVVLTTHGHIYTWGAGEQAQLGRKVLERRKIHGTVPEKVTLGTRGRKAVAIGAGSYHSFAIDDKGDVWGWGLNSMGQLGTGYESSDDAIVQLPKRVQNLSKEELGGDVVKYIEGGAHHTLFLTAAGKVYACGRSNGGQLGLADDDVAFKDRIDPDFLPEPALVAFPDSDDPIATVSTGPHYCMAITEAGAMYSWGQGTQSELGAGDEEEIRTPRVIVRKEGGSWAAVAVACGGQHALGLFKKK</sequence>
<organism evidence="1 2">
    <name type="scientific">Pluteus cervinus</name>
    <dbReference type="NCBI Taxonomy" id="181527"/>
    <lineage>
        <taxon>Eukaryota</taxon>
        <taxon>Fungi</taxon>
        <taxon>Dikarya</taxon>
        <taxon>Basidiomycota</taxon>
        <taxon>Agaricomycotina</taxon>
        <taxon>Agaricomycetes</taxon>
        <taxon>Agaricomycetidae</taxon>
        <taxon>Agaricales</taxon>
        <taxon>Pluteineae</taxon>
        <taxon>Pluteaceae</taxon>
        <taxon>Pluteus</taxon>
    </lineage>
</organism>
<accession>A0ACD3B1B4</accession>
<evidence type="ECO:0000313" key="2">
    <source>
        <dbReference type="Proteomes" id="UP000308600"/>
    </source>
</evidence>
<gene>
    <name evidence="1" type="ORF">BDN72DRAFT_764273</name>
</gene>
<protein>
    <submittedName>
        <fullName evidence="1">RCC1/BLIP-II</fullName>
    </submittedName>
</protein>
<name>A0ACD3B1B4_9AGAR</name>
<reference evidence="1 2" key="1">
    <citation type="journal article" date="2019" name="Nat. Ecol. Evol.">
        <title>Megaphylogeny resolves global patterns of mushroom evolution.</title>
        <authorList>
            <person name="Varga T."/>
            <person name="Krizsan K."/>
            <person name="Foldi C."/>
            <person name="Dima B."/>
            <person name="Sanchez-Garcia M."/>
            <person name="Sanchez-Ramirez S."/>
            <person name="Szollosi G.J."/>
            <person name="Szarkandi J.G."/>
            <person name="Papp V."/>
            <person name="Albert L."/>
            <person name="Andreopoulos W."/>
            <person name="Angelini C."/>
            <person name="Antonin V."/>
            <person name="Barry K.W."/>
            <person name="Bougher N.L."/>
            <person name="Buchanan P."/>
            <person name="Buyck B."/>
            <person name="Bense V."/>
            <person name="Catcheside P."/>
            <person name="Chovatia M."/>
            <person name="Cooper J."/>
            <person name="Damon W."/>
            <person name="Desjardin D."/>
            <person name="Finy P."/>
            <person name="Geml J."/>
            <person name="Haridas S."/>
            <person name="Hughes K."/>
            <person name="Justo A."/>
            <person name="Karasinski D."/>
            <person name="Kautmanova I."/>
            <person name="Kiss B."/>
            <person name="Kocsube S."/>
            <person name="Kotiranta H."/>
            <person name="LaButti K.M."/>
            <person name="Lechner B.E."/>
            <person name="Liimatainen K."/>
            <person name="Lipzen A."/>
            <person name="Lukacs Z."/>
            <person name="Mihaltcheva S."/>
            <person name="Morgado L.N."/>
            <person name="Niskanen T."/>
            <person name="Noordeloos M.E."/>
            <person name="Ohm R.A."/>
            <person name="Ortiz-Santana B."/>
            <person name="Ovrebo C."/>
            <person name="Racz N."/>
            <person name="Riley R."/>
            <person name="Savchenko A."/>
            <person name="Shiryaev A."/>
            <person name="Soop K."/>
            <person name="Spirin V."/>
            <person name="Szebenyi C."/>
            <person name="Tomsovsky M."/>
            <person name="Tulloss R.E."/>
            <person name="Uehling J."/>
            <person name="Grigoriev I.V."/>
            <person name="Vagvolgyi C."/>
            <person name="Papp T."/>
            <person name="Martin F.M."/>
            <person name="Miettinen O."/>
            <person name="Hibbett D.S."/>
            <person name="Nagy L.G."/>
        </authorList>
    </citation>
    <scope>NUCLEOTIDE SEQUENCE [LARGE SCALE GENOMIC DNA]</scope>
    <source>
        <strain evidence="1 2">NL-1719</strain>
    </source>
</reference>
<proteinExistence type="predicted"/>
<evidence type="ECO:0000313" key="1">
    <source>
        <dbReference type="EMBL" id="TFK71763.1"/>
    </source>
</evidence>
<dbReference type="EMBL" id="ML208293">
    <property type="protein sequence ID" value="TFK71763.1"/>
    <property type="molecule type" value="Genomic_DNA"/>
</dbReference>